<dbReference type="CDD" id="cd06261">
    <property type="entry name" value="TM_PBP2"/>
    <property type="match status" value="2"/>
</dbReference>
<keyword evidence="6 7" id="KW-0472">Membrane</keyword>
<feature type="transmembrane region" description="Helical" evidence="7">
    <location>
        <begin position="245"/>
        <end position="266"/>
    </location>
</feature>
<keyword evidence="5 7" id="KW-1133">Transmembrane helix</keyword>
<dbReference type="PATRIC" id="fig|1127483.3.peg.6923"/>
<dbReference type="Proteomes" id="UP000005808">
    <property type="component" value="Unassembled WGS sequence"/>
</dbReference>
<evidence type="ECO:0000256" key="6">
    <source>
        <dbReference type="ARBA" id="ARBA00023136"/>
    </source>
</evidence>
<dbReference type="OrthoDB" id="9790211at2"/>
<evidence type="ECO:0000256" key="5">
    <source>
        <dbReference type="ARBA" id="ARBA00022989"/>
    </source>
</evidence>
<reference evidence="9 10" key="1">
    <citation type="journal article" date="2012" name="J. Bacteriol.">
        <title>De Novo Genome Project of Cupriavidus basilensis OR16.</title>
        <authorList>
            <person name="Cserhati M."/>
            <person name="Kriszt B."/>
            <person name="Szoboszlay S."/>
            <person name="Toth A."/>
            <person name="Szabo I."/>
            <person name="Tancsics A."/>
            <person name="Nagy I."/>
            <person name="Horvath B."/>
            <person name="Nagy I."/>
            <person name="Kukolya J."/>
        </authorList>
    </citation>
    <scope>NUCLEOTIDE SEQUENCE [LARGE SCALE GENOMIC DNA]</scope>
    <source>
        <strain evidence="9 10">OR16</strain>
    </source>
</reference>
<dbReference type="GO" id="GO:0005886">
    <property type="term" value="C:plasma membrane"/>
    <property type="evidence" value="ECO:0007669"/>
    <property type="project" value="UniProtKB-SubCell"/>
</dbReference>
<feature type="transmembrane region" description="Helical" evidence="7">
    <location>
        <begin position="522"/>
        <end position="540"/>
    </location>
</feature>
<dbReference type="GO" id="GO:0055085">
    <property type="term" value="P:transmembrane transport"/>
    <property type="evidence" value="ECO:0007669"/>
    <property type="project" value="InterPro"/>
</dbReference>
<comment type="caution">
    <text evidence="9">The sequence shown here is derived from an EMBL/GenBank/DDBJ whole genome shotgun (WGS) entry which is preliminary data.</text>
</comment>
<name>H1SF28_9BURK</name>
<evidence type="ECO:0000313" key="9">
    <source>
        <dbReference type="EMBL" id="EHP38853.1"/>
    </source>
</evidence>
<feature type="domain" description="ABC transmembrane type-1" evidence="8">
    <location>
        <begin position="331"/>
        <end position="540"/>
    </location>
</feature>
<feature type="transmembrane region" description="Helical" evidence="7">
    <location>
        <begin position="472"/>
        <end position="489"/>
    </location>
</feature>
<comment type="similarity">
    <text evidence="7">Belongs to the binding-protein-dependent transport system permease family.</text>
</comment>
<dbReference type="PANTHER" id="PTHR30183:SF2">
    <property type="entry name" value="IRON UTILIZATION PROTEIN"/>
    <property type="match status" value="1"/>
</dbReference>
<evidence type="ECO:0000313" key="10">
    <source>
        <dbReference type="Proteomes" id="UP000005808"/>
    </source>
</evidence>
<dbReference type="InterPro" id="IPR035906">
    <property type="entry name" value="MetI-like_sf"/>
</dbReference>
<dbReference type="EMBL" id="AHJE01000105">
    <property type="protein sequence ID" value="EHP38853.1"/>
    <property type="molecule type" value="Genomic_DNA"/>
</dbReference>
<feature type="transmembrane region" description="Helical" evidence="7">
    <location>
        <begin position="92"/>
        <end position="112"/>
    </location>
</feature>
<gene>
    <name evidence="9" type="ORF">OR16_34648</name>
</gene>
<evidence type="ECO:0000256" key="7">
    <source>
        <dbReference type="RuleBase" id="RU363032"/>
    </source>
</evidence>
<evidence type="ECO:0000256" key="1">
    <source>
        <dbReference type="ARBA" id="ARBA00004651"/>
    </source>
</evidence>
<comment type="subcellular location">
    <subcellularLocation>
        <location evidence="1 7">Cell membrane</location>
        <topology evidence="1 7">Multi-pass membrane protein</topology>
    </subcellularLocation>
</comment>
<feature type="transmembrane region" description="Helical" evidence="7">
    <location>
        <begin position="142"/>
        <end position="162"/>
    </location>
</feature>
<keyword evidence="2 7" id="KW-0813">Transport</keyword>
<dbReference type="PANTHER" id="PTHR30183">
    <property type="entry name" value="MOLYBDENUM TRANSPORT SYSTEM PERMEASE PROTEIN MODB"/>
    <property type="match status" value="1"/>
</dbReference>
<sequence>MSLLRPSRTRRLHPLALLAALAALLIALPIAQVAGSLLVPSGDTWRHLADTVLAEYVGNTLWLLIGVGAGVLLVGVPSAWLVSTYRFTGRAWLEWALVLPLAMPAYVIAYAYTDALQFAGPVQSWLREATGWRAREYWFPDIRSLGGAVVLFTLVLYPYVYLTARAAFLQQTLNTLEAARLLGYGTWGSVWRVMLPLARPGIVAGTALALMETLADFGTVAYFGIPTFSTGIYRAWFSLGDKNAAAQLSACMLVFVIGILLVERASRGRARVHGGQRRAPAYRLRGWRAALALLVCAVPVLLGFAIPALMLCKMALAEGDAQFGPRFVGLVRNSFLLASVTALIAVLAALVIGYAGRGMAAGAGWLLRALTRVCGMGYALPGSVVAVGVLVPVARLDNAMSTWLQQHLGWSAGLLLTGGIAALVYAYLVRFLGVALQTVNAGLVKITPGMDAAARSLGHGPGATLRRVHLPMLRGSLLTAALIVFVDVMKELPATFVMRPFNFDTLAVQAYNLASDERLAEAATASLVIVAVGLLPVILLSRSIRRDARE</sequence>
<dbReference type="RefSeq" id="WP_006162815.1">
    <property type="nucleotide sequence ID" value="NZ_AHJE01000105.1"/>
</dbReference>
<dbReference type="SUPFAM" id="SSF161098">
    <property type="entry name" value="MetI-like"/>
    <property type="match status" value="2"/>
</dbReference>
<evidence type="ECO:0000256" key="3">
    <source>
        <dbReference type="ARBA" id="ARBA00022475"/>
    </source>
</evidence>
<feature type="transmembrane region" description="Helical" evidence="7">
    <location>
        <begin position="202"/>
        <end position="225"/>
    </location>
</feature>
<feature type="transmembrane region" description="Helical" evidence="7">
    <location>
        <begin position="376"/>
        <end position="396"/>
    </location>
</feature>
<dbReference type="PROSITE" id="PS50928">
    <property type="entry name" value="ABC_TM1"/>
    <property type="match status" value="2"/>
</dbReference>
<accession>H1SF28</accession>
<protein>
    <submittedName>
        <fullName evidence="9">ABC transporter permease</fullName>
    </submittedName>
</protein>
<organism evidence="9 10">
    <name type="scientific">Cupriavidus basilensis OR16</name>
    <dbReference type="NCBI Taxonomy" id="1127483"/>
    <lineage>
        <taxon>Bacteria</taxon>
        <taxon>Pseudomonadati</taxon>
        <taxon>Pseudomonadota</taxon>
        <taxon>Betaproteobacteria</taxon>
        <taxon>Burkholderiales</taxon>
        <taxon>Burkholderiaceae</taxon>
        <taxon>Cupriavidus</taxon>
    </lineage>
</organism>
<dbReference type="Gene3D" id="1.10.3720.10">
    <property type="entry name" value="MetI-like"/>
    <property type="match status" value="2"/>
</dbReference>
<dbReference type="FunFam" id="1.10.3720.10:FF:000088">
    <property type="entry name" value="Iron(III) ABC transporter, permease protein"/>
    <property type="match status" value="1"/>
</dbReference>
<dbReference type="AlphaFoldDB" id="H1SF28"/>
<dbReference type="InterPro" id="IPR000515">
    <property type="entry name" value="MetI-like"/>
</dbReference>
<dbReference type="Pfam" id="PF00528">
    <property type="entry name" value="BPD_transp_1"/>
    <property type="match status" value="2"/>
</dbReference>
<keyword evidence="3" id="KW-1003">Cell membrane</keyword>
<proteinExistence type="inferred from homology"/>
<evidence type="ECO:0000256" key="2">
    <source>
        <dbReference type="ARBA" id="ARBA00022448"/>
    </source>
</evidence>
<evidence type="ECO:0000259" key="8">
    <source>
        <dbReference type="PROSITE" id="PS50928"/>
    </source>
</evidence>
<feature type="transmembrane region" description="Helical" evidence="7">
    <location>
        <begin position="408"/>
        <end position="428"/>
    </location>
</feature>
<feature type="transmembrane region" description="Helical" evidence="7">
    <location>
        <begin position="336"/>
        <end position="355"/>
    </location>
</feature>
<feature type="domain" description="ABC transmembrane type-1" evidence="8">
    <location>
        <begin position="57"/>
        <end position="266"/>
    </location>
</feature>
<feature type="transmembrane region" description="Helical" evidence="7">
    <location>
        <begin position="287"/>
        <end position="316"/>
    </location>
</feature>
<keyword evidence="4 7" id="KW-0812">Transmembrane</keyword>
<evidence type="ECO:0000256" key="4">
    <source>
        <dbReference type="ARBA" id="ARBA00022692"/>
    </source>
</evidence>
<feature type="transmembrane region" description="Helical" evidence="7">
    <location>
        <begin position="60"/>
        <end position="80"/>
    </location>
</feature>